<dbReference type="OMA" id="GWGQFKP"/>
<name>A0A226DZL6_FOLCA</name>
<keyword evidence="8 14" id="KW-0030">Aminoacyl-tRNA synthetase</keyword>
<comment type="similarity">
    <text evidence="2 14">Belongs to the class-I aminoacyl-tRNA synthetase family.</text>
</comment>
<keyword evidence="7 14" id="KW-0648">Protein biosynthesis</keyword>
<dbReference type="InterPro" id="IPR024109">
    <property type="entry name" value="Trp-tRNA-ligase_bac-type"/>
</dbReference>
<organism evidence="15 16">
    <name type="scientific">Folsomia candida</name>
    <name type="common">Springtail</name>
    <dbReference type="NCBI Taxonomy" id="158441"/>
    <lineage>
        <taxon>Eukaryota</taxon>
        <taxon>Metazoa</taxon>
        <taxon>Ecdysozoa</taxon>
        <taxon>Arthropoda</taxon>
        <taxon>Hexapoda</taxon>
        <taxon>Collembola</taxon>
        <taxon>Entomobryomorpha</taxon>
        <taxon>Isotomoidea</taxon>
        <taxon>Isotomidae</taxon>
        <taxon>Proisotominae</taxon>
        <taxon>Folsomia</taxon>
    </lineage>
</organism>
<dbReference type="Pfam" id="PF00579">
    <property type="entry name" value="tRNA-synt_1b"/>
    <property type="match status" value="1"/>
</dbReference>
<comment type="subcellular location">
    <subcellularLocation>
        <location evidence="1">Mitochondrion matrix</location>
    </subcellularLocation>
</comment>
<dbReference type="InterPro" id="IPR050203">
    <property type="entry name" value="Trp-tRNA_synthetase"/>
</dbReference>
<dbReference type="OrthoDB" id="15808at2759"/>
<evidence type="ECO:0000256" key="4">
    <source>
        <dbReference type="ARBA" id="ARBA00022598"/>
    </source>
</evidence>
<evidence type="ECO:0000313" key="15">
    <source>
        <dbReference type="EMBL" id="OXA50167.1"/>
    </source>
</evidence>
<dbReference type="HAMAP" id="MF_00140_B">
    <property type="entry name" value="Trp_tRNA_synth_B"/>
    <property type="match status" value="1"/>
</dbReference>
<sequence length="441" mass="49808">MLLRTYVDLTSEHRNEMIRRSRHLINLDLFSCKTTQSICNYNFLNLNNPVVSTVSHPFQRNYSSSYDGVGAGEEKIGDIKEVRPEDKRIFSGIQPTGQIHLGNYFGAIKQWVKFQEEKVEGKYGECIYSVVDLHAITMPQERDSLEKSTFECVATLLACGIDPNKSILFLQSHVALHSQLSWVLGCTTTMPRLGQLPQFKEKSKTLAEVPLGLFTYPVLQSADILLYKSTHIPIGEDNFQHVQLAQHTAHRFNRIYGDTFTMPKAIMETGMWSRLRSLRKPENKMSKSEPDARSRISLMESPDEIVSKVKKAVTDFTSEVTFDPEKRPGVANLITIHSLCTGESPEEICSQAQARGLDTGKYKLVVAEALVEYLKPIRERLLDLMEDRGYLLSVLQLGAEKATEIGQPTWDKACYNVGISPQLSWLSQQKRKVKKSVSSAT</sequence>
<evidence type="ECO:0000256" key="12">
    <source>
        <dbReference type="ARBA" id="ARBA00069760"/>
    </source>
</evidence>
<protein>
    <recommendedName>
        <fullName evidence="12">Tryptophan--tRNA ligase, mitochondrial</fullName>
        <ecNumber evidence="3">6.1.1.2</ecNumber>
    </recommendedName>
    <alternativeName>
        <fullName evidence="13">(Mt)TrpRS</fullName>
    </alternativeName>
    <alternativeName>
        <fullName evidence="9">Tryptophanyl-tRNA synthetase</fullName>
    </alternativeName>
</protein>
<dbReference type="Gene3D" id="1.10.240.10">
    <property type="entry name" value="Tyrosyl-Transfer RNA Synthetase"/>
    <property type="match status" value="1"/>
</dbReference>
<keyword evidence="4 14" id="KW-0436">Ligase</keyword>
<evidence type="ECO:0000256" key="1">
    <source>
        <dbReference type="ARBA" id="ARBA00004305"/>
    </source>
</evidence>
<evidence type="ECO:0000256" key="7">
    <source>
        <dbReference type="ARBA" id="ARBA00022917"/>
    </source>
</evidence>
<dbReference type="GO" id="GO:0005759">
    <property type="term" value="C:mitochondrial matrix"/>
    <property type="evidence" value="ECO:0007669"/>
    <property type="project" value="UniProtKB-SubCell"/>
</dbReference>
<dbReference type="PANTHER" id="PTHR43766">
    <property type="entry name" value="TRYPTOPHAN--TRNA LIGASE, MITOCHONDRIAL"/>
    <property type="match status" value="1"/>
</dbReference>
<dbReference type="PANTHER" id="PTHR43766:SF1">
    <property type="entry name" value="TRYPTOPHAN--TRNA LIGASE, MITOCHONDRIAL"/>
    <property type="match status" value="1"/>
</dbReference>
<evidence type="ECO:0000256" key="8">
    <source>
        <dbReference type="ARBA" id="ARBA00023146"/>
    </source>
</evidence>
<comment type="function">
    <text evidence="11">Catalyzes the attachment of tryptophan to tRNA(Trp) in a two-step reaction: tryptophan is first activated by ATP to form Trp-AMP and then transferred to the acceptor end of tRNA(Trp).</text>
</comment>
<dbReference type="Gene3D" id="3.40.50.620">
    <property type="entry name" value="HUPs"/>
    <property type="match status" value="1"/>
</dbReference>
<evidence type="ECO:0000256" key="13">
    <source>
        <dbReference type="ARBA" id="ARBA00080951"/>
    </source>
</evidence>
<dbReference type="FunFam" id="1.10.240.10:FF:000002">
    <property type="entry name" value="Tryptophan--tRNA ligase"/>
    <property type="match status" value="1"/>
</dbReference>
<dbReference type="SUPFAM" id="SSF52374">
    <property type="entry name" value="Nucleotidylyl transferase"/>
    <property type="match status" value="1"/>
</dbReference>
<dbReference type="EC" id="6.1.1.2" evidence="3"/>
<dbReference type="PRINTS" id="PR01039">
    <property type="entry name" value="TRNASYNTHTRP"/>
</dbReference>
<evidence type="ECO:0000256" key="2">
    <source>
        <dbReference type="ARBA" id="ARBA00005594"/>
    </source>
</evidence>
<evidence type="ECO:0000256" key="5">
    <source>
        <dbReference type="ARBA" id="ARBA00022741"/>
    </source>
</evidence>
<comment type="caution">
    <text evidence="15">The sequence shown here is derived from an EMBL/GenBank/DDBJ whole genome shotgun (WGS) entry which is preliminary data.</text>
</comment>
<dbReference type="InterPro" id="IPR014729">
    <property type="entry name" value="Rossmann-like_a/b/a_fold"/>
</dbReference>
<dbReference type="AlphaFoldDB" id="A0A226DZL6"/>
<evidence type="ECO:0000256" key="11">
    <source>
        <dbReference type="ARBA" id="ARBA00059972"/>
    </source>
</evidence>
<evidence type="ECO:0000256" key="14">
    <source>
        <dbReference type="RuleBase" id="RU363036"/>
    </source>
</evidence>
<dbReference type="STRING" id="158441.A0A226DZL6"/>
<dbReference type="InterPro" id="IPR002306">
    <property type="entry name" value="Trp-tRNA-ligase"/>
</dbReference>
<dbReference type="NCBIfam" id="TIGR00233">
    <property type="entry name" value="trpS"/>
    <property type="match status" value="1"/>
</dbReference>
<dbReference type="InterPro" id="IPR001412">
    <property type="entry name" value="aa-tRNA-synth_I_CS"/>
</dbReference>
<gene>
    <name evidence="15" type="ORF">Fcan01_14969</name>
</gene>
<dbReference type="Proteomes" id="UP000198287">
    <property type="component" value="Unassembled WGS sequence"/>
</dbReference>
<evidence type="ECO:0000256" key="3">
    <source>
        <dbReference type="ARBA" id="ARBA00013161"/>
    </source>
</evidence>
<accession>A0A226DZL6</accession>
<evidence type="ECO:0000313" key="16">
    <source>
        <dbReference type="Proteomes" id="UP000198287"/>
    </source>
</evidence>
<dbReference type="GO" id="GO:0070183">
    <property type="term" value="P:mitochondrial tryptophanyl-tRNA aminoacylation"/>
    <property type="evidence" value="ECO:0007669"/>
    <property type="project" value="TreeGrafter"/>
</dbReference>
<dbReference type="EMBL" id="LNIX01000009">
    <property type="protein sequence ID" value="OXA50167.1"/>
    <property type="molecule type" value="Genomic_DNA"/>
</dbReference>
<dbReference type="PROSITE" id="PS00178">
    <property type="entry name" value="AA_TRNA_LIGASE_I"/>
    <property type="match status" value="1"/>
</dbReference>
<keyword evidence="5 14" id="KW-0547">Nucleotide-binding</keyword>
<dbReference type="CDD" id="cd00806">
    <property type="entry name" value="TrpRS_core"/>
    <property type="match status" value="1"/>
</dbReference>
<evidence type="ECO:0000256" key="9">
    <source>
        <dbReference type="ARBA" id="ARBA00030268"/>
    </source>
</evidence>
<keyword evidence="16" id="KW-1185">Reference proteome</keyword>
<proteinExistence type="inferred from homology"/>
<evidence type="ECO:0000256" key="10">
    <source>
        <dbReference type="ARBA" id="ARBA00049929"/>
    </source>
</evidence>
<dbReference type="FunFam" id="3.40.50.620:FF:000082">
    <property type="entry name" value="MSW1p Mitochondrial tryptophanyl-tRNA synthetase"/>
    <property type="match status" value="1"/>
</dbReference>
<evidence type="ECO:0000256" key="6">
    <source>
        <dbReference type="ARBA" id="ARBA00022840"/>
    </source>
</evidence>
<dbReference type="GO" id="GO:0005524">
    <property type="term" value="F:ATP binding"/>
    <property type="evidence" value="ECO:0007669"/>
    <property type="project" value="UniProtKB-KW"/>
</dbReference>
<dbReference type="InterPro" id="IPR002305">
    <property type="entry name" value="aa-tRNA-synth_Ic"/>
</dbReference>
<dbReference type="GO" id="GO:0004830">
    <property type="term" value="F:tryptophan-tRNA ligase activity"/>
    <property type="evidence" value="ECO:0007669"/>
    <property type="project" value="UniProtKB-EC"/>
</dbReference>
<keyword evidence="6 14" id="KW-0067">ATP-binding</keyword>
<reference evidence="15 16" key="1">
    <citation type="submission" date="2015-12" db="EMBL/GenBank/DDBJ databases">
        <title>The genome of Folsomia candida.</title>
        <authorList>
            <person name="Faddeeva A."/>
            <person name="Derks M.F."/>
            <person name="Anvar Y."/>
            <person name="Smit S."/>
            <person name="Van Straalen N."/>
            <person name="Roelofs D."/>
        </authorList>
    </citation>
    <scope>NUCLEOTIDE SEQUENCE [LARGE SCALE GENOMIC DNA]</scope>
    <source>
        <strain evidence="15 16">VU population</strain>
        <tissue evidence="15">Whole body</tissue>
    </source>
</reference>
<comment type="catalytic activity">
    <reaction evidence="10">
        <text>tRNA(Trp) + L-tryptophan + ATP = L-tryptophyl-tRNA(Trp) + AMP + diphosphate + H(+)</text>
        <dbReference type="Rhea" id="RHEA:24080"/>
        <dbReference type="Rhea" id="RHEA-COMP:9671"/>
        <dbReference type="Rhea" id="RHEA-COMP:9705"/>
        <dbReference type="ChEBI" id="CHEBI:15378"/>
        <dbReference type="ChEBI" id="CHEBI:30616"/>
        <dbReference type="ChEBI" id="CHEBI:33019"/>
        <dbReference type="ChEBI" id="CHEBI:57912"/>
        <dbReference type="ChEBI" id="CHEBI:78442"/>
        <dbReference type="ChEBI" id="CHEBI:78535"/>
        <dbReference type="ChEBI" id="CHEBI:456215"/>
        <dbReference type="EC" id="6.1.1.2"/>
    </reaction>
</comment>